<sequence length="48" mass="5705">MRKENVIDCKKITKSNEREEYIFETFQRADVWWESARNEYGMGSGASN</sequence>
<name>Q734M6_BACC1</name>
<reference evidence="1 2" key="1">
    <citation type="journal article" date="2004" name="Nucleic Acids Res.">
        <title>The genome sequence of Bacillus cereus ATCC 10987 reveals metabolic adaptations and a large plasmid related to Bacillus anthracis pXO1.</title>
        <authorList>
            <person name="Rasko D.A."/>
            <person name="Ravel J."/>
            <person name="Okstad O.A."/>
            <person name="Helgason E."/>
            <person name="Cer R.Z."/>
            <person name="Jiang L."/>
            <person name="Shores K.A."/>
            <person name="Fouts D.E."/>
            <person name="Tourasse N.J."/>
            <person name="Angiuoli S.V."/>
            <person name="Kolonay J."/>
            <person name="Nelson W.C."/>
            <person name="Kolsto A.-B."/>
            <person name="Fraser C.M."/>
            <person name="Read T.D."/>
        </authorList>
    </citation>
    <scope>NUCLEOTIDE SEQUENCE [LARGE SCALE GENOMIC DNA]</scope>
    <source>
        <strain evidence="2">ATCC 10987 / NRS 248</strain>
    </source>
</reference>
<dbReference type="Proteomes" id="UP000002527">
    <property type="component" value="Chromosome"/>
</dbReference>
<organism evidence="1 2">
    <name type="scientific">Bacillus cereus (strain ATCC 10987 / NRS 248)</name>
    <dbReference type="NCBI Taxonomy" id="222523"/>
    <lineage>
        <taxon>Bacteria</taxon>
        <taxon>Bacillati</taxon>
        <taxon>Bacillota</taxon>
        <taxon>Bacilli</taxon>
        <taxon>Bacillales</taxon>
        <taxon>Bacillaceae</taxon>
        <taxon>Bacillus</taxon>
        <taxon>Bacillus cereus group</taxon>
    </lineage>
</organism>
<dbReference type="HOGENOM" id="CLU_3229942_0_0_9"/>
<protein>
    <submittedName>
        <fullName evidence="1">Uncharacterized protein</fullName>
    </submittedName>
</protein>
<dbReference type="EMBL" id="AE017194">
    <property type="protein sequence ID" value="AAS42286.1"/>
    <property type="molecule type" value="Genomic_DNA"/>
</dbReference>
<dbReference type="KEGG" id="bca:BCE_3378"/>
<gene>
    <name evidence="1" type="ordered locus">BCE_3378</name>
</gene>
<accession>Q734M6</accession>
<proteinExistence type="predicted"/>
<evidence type="ECO:0000313" key="1">
    <source>
        <dbReference type="EMBL" id="AAS42286.1"/>
    </source>
</evidence>
<evidence type="ECO:0000313" key="2">
    <source>
        <dbReference type="Proteomes" id="UP000002527"/>
    </source>
</evidence>
<dbReference type="AlphaFoldDB" id="Q734M6"/>